<dbReference type="InterPro" id="IPR002925">
    <property type="entry name" value="Dienelactn_hydro"/>
</dbReference>
<dbReference type="GO" id="GO:0016787">
    <property type="term" value="F:hydrolase activity"/>
    <property type="evidence" value="ECO:0007669"/>
    <property type="project" value="UniProtKB-KW"/>
</dbReference>
<proteinExistence type="predicted"/>
<dbReference type="STRING" id="196109.A0A136ILN4"/>
<dbReference type="InParanoid" id="A0A136ILN4"/>
<dbReference type="OrthoDB" id="17560at2759"/>
<evidence type="ECO:0000259" key="1">
    <source>
        <dbReference type="Pfam" id="PF01738"/>
    </source>
</evidence>
<dbReference type="Gene3D" id="3.40.50.1820">
    <property type="entry name" value="alpha/beta hydrolase"/>
    <property type="match status" value="1"/>
</dbReference>
<dbReference type="SUPFAM" id="SSF53474">
    <property type="entry name" value="alpha/beta-Hydrolases"/>
    <property type="match status" value="1"/>
</dbReference>
<organism evidence="2 3">
    <name type="scientific">Microdochium bolleyi</name>
    <dbReference type="NCBI Taxonomy" id="196109"/>
    <lineage>
        <taxon>Eukaryota</taxon>
        <taxon>Fungi</taxon>
        <taxon>Dikarya</taxon>
        <taxon>Ascomycota</taxon>
        <taxon>Pezizomycotina</taxon>
        <taxon>Sordariomycetes</taxon>
        <taxon>Xylariomycetidae</taxon>
        <taxon>Xylariales</taxon>
        <taxon>Microdochiaceae</taxon>
        <taxon>Microdochium</taxon>
    </lineage>
</organism>
<dbReference type="PANTHER" id="PTHR17630:SF105">
    <property type="entry name" value="DIENELACTONE HYDROLASE FAMILY PROTEIN (AFU_ORTHOLOGUE AFUA_4G08790)"/>
    <property type="match status" value="1"/>
</dbReference>
<feature type="domain" description="Dienelactone hydrolase" evidence="1">
    <location>
        <begin position="26"/>
        <end position="293"/>
    </location>
</feature>
<accession>A0A136ILN4</accession>
<keyword evidence="2" id="KW-0378">Hydrolase</keyword>
<dbReference type="Pfam" id="PF01738">
    <property type="entry name" value="DLH"/>
    <property type="match status" value="1"/>
</dbReference>
<dbReference type="Proteomes" id="UP000070501">
    <property type="component" value="Unassembled WGS sequence"/>
</dbReference>
<keyword evidence="3" id="KW-1185">Reference proteome</keyword>
<dbReference type="EMBL" id="KQ964273">
    <property type="protein sequence ID" value="KXJ85887.1"/>
    <property type="molecule type" value="Genomic_DNA"/>
</dbReference>
<dbReference type="AlphaFoldDB" id="A0A136ILN4"/>
<evidence type="ECO:0000313" key="3">
    <source>
        <dbReference type="Proteomes" id="UP000070501"/>
    </source>
</evidence>
<protein>
    <submittedName>
        <fullName evidence="2">Alpha/Beta hydrolase protein</fullName>
    </submittedName>
</protein>
<dbReference type="InterPro" id="IPR029058">
    <property type="entry name" value="AB_hydrolase_fold"/>
</dbReference>
<reference evidence="3" key="1">
    <citation type="submission" date="2016-02" db="EMBL/GenBank/DDBJ databases">
        <title>Draft genome sequence of Microdochium bolleyi, a fungal endophyte of beachgrass.</title>
        <authorList>
            <consortium name="DOE Joint Genome Institute"/>
            <person name="David A.S."/>
            <person name="May G."/>
            <person name="Haridas S."/>
            <person name="Lim J."/>
            <person name="Wang M."/>
            <person name="Labutti K."/>
            <person name="Lipzen A."/>
            <person name="Barry K."/>
            <person name="Grigoriev I.V."/>
        </authorList>
    </citation>
    <scope>NUCLEOTIDE SEQUENCE [LARGE SCALE GENOMIC DNA]</scope>
    <source>
        <strain evidence="3">J235TASD1</strain>
    </source>
</reference>
<gene>
    <name evidence="2" type="ORF">Micbo1qcDRAFT_169044</name>
</gene>
<dbReference type="PANTHER" id="PTHR17630">
    <property type="entry name" value="DIENELACTONE HYDROLASE"/>
    <property type="match status" value="1"/>
</dbReference>
<name>A0A136ILN4_9PEZI</name>
<evidence type="ECO:0000313" key="2">
    <source>
        <dbReference type="EMBL" id="KXJ85887.1"/>
    </source>
</evidence>
<sequence length="298" mass="32960">MACPDCFRGGVTLEHPKGAETRIHGLDTYVAQPPSGTTPKGVIVYIADAFGWRFPNNRVLADHYAQRGGYLVYVPDFMGGGAIPAHGLTLMDAVMAPSKTWADTLLWKPWYVLQMLPSMASFMYSNRPQLRRPLVVNFLTALRTSPPPFETTRKLRIGAAGFCWGGKHCFWLAADDPATRVARHGEQETEKQPLIDCAFTAHPSFIDVPADVEAVKLPLSVAIGDTDMAMKSPLIQQMKQILEGKPEAASGRYEANIIPGAKHGFAVRSHPDDEHEMACARRAEDQAIAWFDKWLARE</sequence>